<dbReference type="GO" id="GO:0007219">
    <property type="term" value="P:Notch signaling pathway"/>
    <property type="evidence" value="ECO:0007669"/>
    <property type="project" value="InterPro"/>
</dbReference>
<sequence length="919" mass="103378">MKPHPRMYLQQYTYYISKDRLQKGLLLDFFTQKKCTKPYFTFTEDQTGNYNVTSLSLYGAEYIKWSLERYEYKSYSNVSELKFEVLIAKYGSEILGVGRTDGDILFENGLIQLVCRKSCVGIVDTYIKTLLQFEGEKDFSIKTSDLEKTKELCKELVEDGYESVITNNEGPKLIVLFETYDEITKVSKRVQSIQGKDVKPTGRQRRHGAAADPLPNSNDSEQVKESAMSGRKMTCRPENLVKYSVGSFEIQVYKASICDLSVDCIVNAANDRLSHGAGVARAIADRAGDDLTKDGNKYIRSKGPIPVGDVAVTTAGLLPYRCVIHAVGPNWSDYDTNTPDGVQQCGKDLYQAVLNSFSMANAKGMKSVAIPAISSAIFGVPIKYCTMMYARAVLDFRTLNKNDTCLREIHFVDVNEKTVEEIQNMFNCMIRELKPEPYQPSDFLPKSHSRRRHGEYMPMDTSSTPKNQQQTFSASMRENEHHKLIAPLIHEKENKSQGVIIHKFQSLELGQNIICYMGDILDAKVDSLVVIIDTTGGPGQICRGLKVRMDVSKVGMYESNLKGEISKNSYIGSVFETGGYGTQFKNILHVVLPLTVKSKSPKERCEMMKGTYQILYQKVCNNAMTRSVAMTLLAVDTDKSDDITLGAEMFWSGFLAYCENVQRKEKETRNLLDVYLVCNTNYTLSKTIDLLGKKNELLAQDVKKIPAGNVGNDITQEELKNQDTCVICMEKINEPKKLVCGHIFCRDCIDLSLSFKQTCPTCQCVCGKITGDQPPGKMTVKQIHGFCTGYETVGKIRINYDFFGGRQLETHPSPGKMYEGISRTAYLPDNEQGRNICKMLKVAFERKLVFTIGDSRTTGHDGVITWNDIHHKTDYRAYSQFGYPDPTYLERVTDELKAKGVTLDDINPTDKLEGIITTD</sequence>
<reference evidence="13" key="1">
    <citation type="journal article" date="2019" name="bioRxiv">
        <title>The Genome of the Zebra Mussel, Dreissena polymorpha: A Resource for Invasive Species Research.</title>
        <authorList>
            <person name="McCartney M.A."/>
            <person name="Auch B."/>
            <person name="Kono T."/>
            <person name="Mallez S."/>
            <person name="Zhang Y."/>
            <person name="Obille A."/>
            <person name="Becker A."/>
            <person name="Abrahante J.E."/>
            <person name="Garbe J."/>
            <person name="Badalamenti J.P."/>
            <person name="Herman A."/>
            <person name="Mangelson H."/>
            <person name="Liachko I."/>
            <person name="Sullivan S."/>
            <person name="Sone E.D."/>
            <person name="Koren S."/>
            <person name="Silverstein K.A.T."/>
            <person name="Beckman K.B."/>
            <person name="Gohl D.M."/>
        </authorList>
    </citation>
    <scope>NUCLEOTIDE SEQUENCE</scope>
    <source>
        <strain evidence="13">Duluth1</strain>
        <tissue evidence="13">Whole animal</tissue>
    </source>
</reference>
<dbReference type="CDD" id="cd09633">
    <property type="entry name" value="Deltex_C"/>
    <property type="match status" value="1"/>
</dbReference>
<dbReference type="InterPro" id="IPR039399">
    <property type="entry name" value="Deltex_C_sf"/>
</dbReference>
<dbReference type="SUPFAM" id="SSF52949">
    <property type="entry name" value="Macro domain-like"/>
    <property type="match status" value="2"/>
</dbReference>
<dbReference type="EC" id="2.3.2.27" evidence="9"/>
<dbReference type="InterPro" id="IPR002589">
    <property type="entry name" value="Macro_dom"/>
</dbReference>
<feature type="region of interest" description="Disordered" evidence="10">
    <location>
        <begin position="194"/>
        <end position="231"/>
    </location>
</feature>
<dbReference type="SUPFAM" id="SSF57850">
    <property type="entry name" value="RING/U-box"/>
    <property type="match status" value="1"/>
</dbReference>
<proteinExistence type="inferred from homology"/>
<feature type="domain" description="RING-type" evidence="11">
    <location>
        <begin position="725"/>
        <end position="763"/>
    </location>
</feature>
<evidence type="ECO:0000313" key="14">
    <source>
        <dbReference type="Proteomes" id="UP000828390"/>
    </source>
</evidence>
<keyword evidence="5 9" id="KW-0479">Metal-binding</keyword>
<evidence type="ECO:0000256" key="3">
    <source>
        <dbReference type="ARBA" id="ARBA00009413"/>
    </source>
</evidence>
<evidence type="ECO:0000256" key="7">
    <source>
        <dbReference type="ARBA" id="ARBA00022833"/>
    </source>
</evidence>
<feature type="region of interest" description="Disordered" evidence="10">
    <location>
        <begin position="440"/>
        <end position="467"/>
    </location>
</feature>
<dbReference type="CDD" id="cd02907">
    <property type="entry name" value="Macro_Af1521_BAL-like"/>
    <property type="match status" value="1"/>
</dbReference>
<organism evidence="13 14">
    <name type="scientific">Dreissena polymorpha</name>
    <name type="common">Zebra mussel</name>
    <name type="synonym">Mytilus polymorpha</name>
    <dbReference type="NCBI Taxonomy" id="45954"/>
    <lineage>
        <taxon>Eukaryota</taxon>
        <taxon>Metazoa</taxon>
        <taxon>Spiralia</taxon>
        <taxon>Lophotrochozoa</taxon>
        <taxon>Mollusca</taxon>
        <taxon>Bivalvia</taxon>
        <taxon>Autobranchia</taxon>
        <taxon>Heteroconchia</taxon>
        <taxon>Euheterodonta</taxon>
        <taxon>Imparidentia</taxon>
        <taxon>Neoheterodontei</taxon>
        <taxon>Myida</taxon>
        <taxon>Dreissenoidea</taxon>
        <taxon>Dreissenidae</taxon>
        <taxon>Dreissena</taxon>
    </lineage>
</organism>
<dbReference type="InterPro" id="IPR039396">
    <property type="entry name" value="Deltex_C"/>
</dbReference>
<dbReference type="GO" id="GO:0008270">
    <property type="term" value="F:zinc ion binding"/>
    <property type="evidence" value="ECO:0007669"/>
    <property type="project" value="UniProtKB-KW"/>
</dbReference>
<evidence type="ECO:0000256" key="1">
    <source>
        <dbReference type="ARBA" id="ARBA00000900"/>
    </source>
</evidence>
<accession>A0A9D4IW95</accession>
<dbReference type="EMBL" id="JAIWYP010000008">
    <property type="protein sequence ID" value="KAH3786997.1"/>
    <property type="molecule type" value="Genomic_DNA"/>
</dbReference>
<dbReference type="InterPro" id="IPR001841">
    <property type="entry name" value="Znf_RING"/>
</dbReference>
<evidence type="ECO:0000256" key="2">
    <source>
        <dbReference type="ARBA" id="ARBA00004906"/>
    </source>
</evidence>
<dbReference type="Pfam" id="PF01661">
    <property type="entry name" value="Macro"/>
    <property type="match status" value="1"/>
</dbReference>
<dbReference type="Proteomes" id="UP000828390">
    <property type="component" value="Unassembled WGS sequence"/>
</dbReference>
<dbReference type="GO" id="GO:0016567">
    <property type="term" value="P:protein ubiquitination"/>
    <property type="evidence" value="ECO:0007669"/>
    <property type="project" value="UniProtKB-UniRule"/>
</dbReference>
<dbReference type="GO" id="GO:0005737">
    <property type="term" value="C:cytoplasm"/>
    <property type="evidence" value="ECO:0007669"/>
    <property type="project" value="UniProtKB-SubCell"/>
</dbReference>
<dbReference type="Gene3D" id="3.30.390.130">
    <property type="match status" value="1"/>
</dbReference>
<dbReference type="PANTHER" id="PTHR12622">
    <property type="entry name" value="DELTEX-RELATED"/>
    <property type="match status" value="1"/>
</dbReference>
<name>A0A9D4IW95_DREPO</name>
<dbReference type="Pfam" id="PF13639">
    <property type="entry name" value="zf-RING_2"/>
    <property type="match status" value="1"/>
</dbReference>
<keyword evidence="9" id="KW-0963">Cytoplasm</keyword>
<evidence type="ECO:0000256" key="4">
    <source>
        <dbReference type="ARBA" id="ARBA00022679"/>
    </source>
</evidence>
<dbReference type="PROSITE" id="PS00518">
    <property type="entry name" value="ZF_RING_1"/>
    <property type="match status" value="1"/>
</dbReference>
<evidence type="ECO:0000256" key="5">
    <source>
        <dbReference type="ARBA" id="ARBA00022723"/>
    </source>
</evidence>
<evidence type="ECO:0000256" key="8">
    <source>
        <dbReference type="PROSITE-ProRule" id="PRU00175"/>
    </source>
</evidence>
<gene>
    <name evidence="13" type="ORF">DPMN_165116</name>
</gene>
<comment type="pathway">
    <text evidence="2 9">Protein modification; protein ubiquitination.</text>
</comment>
<reference evidence="13" key="2">
    <citation type="submission" date="2020-11" db="EMBL/GenBank/DDBJ databases">
        <authorList>
            <person name="McCartney M.A."/>
            <person name="Auch B."/>
            <person name="Kono T."/>
            <person name="Mallez S."/>
            <person name="Becker A."/>
            <person name="Gohl D.M."/>
            <person name="Silverstein K.A.T."/>
            <person name="Koren S."/>
            <person name="Bechman K.B."/>
            <person name="Herman A."/>
            <person name="Abrahante J.E."/>
            <person name="Garbe J."/>
        </authorList>
    </citation>
    <scope>NUCLEOTIDE SEQUENCE</scope>
    <source>
        <strain evidence="13">Duluth1</strain>
        <tissue evidence="13">Whole animal</tissue>
    </source>
</reference>
<keyword evidence="14" id="KW-1185">Reference proteome</keyword>
<evidence type="ECO:0000313" key="13">
    <source>
        <dbReference type="EMBL" id="KAH3786997.1"/>
    </source>
</evidence>
<evidence type="ECO:0000259" key="12">
    <source>
        <dbReference type="PROSITE" id="PS51154"/>
    </source>
</evidence>
<comment type="similarity">
    <text evidence="3 9">Belongs to the Deltex family.</text>
</comment>
<dbReference type="AlphaFoldDB" id="A0A9D4IW95"/>
<dbReference type="PROSITE" id="PS50089">
    <property type="entry name" value="ZF_RING_2"/>
    <property type="match status" value="1"/>
</dbReference>
<evidence type="ECO:0000256" key="9">
    <source>
        <dbReference type="RuleBase" id="RU367105"/>
    </source>
</evidence>
<evidence type="ECO:0000259" key="11">
    <source>
        <dbReference type="PROSITE" id="PS50089"/>
    </source>
</evidence>
<dbReference type="Pfam" id="PF18102">
    <property type="entry name" value="DTC"/>
    <property type="match status" value="1"/>
</dbReference>
<evidence type="ECO:0000256" key="6">
    <source>
        <dbReference type="ARBA" id="ARBA00022771"/>
    </source>
</evidence>
<dbReference type="InterPro" id="IPR043472">
    <property type="entry name" value="Macro_dom-like"/>
</dbReference>
<dbReference type="GO" id="GO:0061630">
    <property type="term" value="F:ubiquitin protein ligase activity"/>
    <property type="evidence" value="ECO:0007669"/>
    <property type="project" value="UniProtKB-UniRule"/>
</dbReference>
<dbReference type="Gene3D" id="3.40.220.10">
    <property type="entry name" value="Leucine Aminopeptidase, subunit E, domain 1"/>
    <property type="match status" value="2"/>
</dbReference>
<dbReference type="InterPro" id="IPR039398">
    <property type="entry name" value="Deltex_fam"/>
</dbReference>
<dbReference type="PROSITE" id="PS51154">
    <property type="entry name" value="MACRO"/>
    <property type="match status" value="1"/>
</dbReference>
<dbReference type="InterPro" id="IPR017907">
    <property type="entry name" value="Znf_RING_CS"/>
</dbReference>
<dbReference type="InterPro" id="IPR013083">
    <property type="entry name" value="Znf_RING/FYVE/PHD"/>
</dbReference>
<comment type="subcellular location">
    <subcellularLocation>
        <location evidence="9">Cytoplasm</location>
    </subcellularLocation>
</comment>
<evidence type="ECO:0000256" key="10">
    <source>
        <dbReference type="SAM" id="MobiDB-lite"/>
    </source>
</evidence>
<feature type="domain" description="Macro" evidence="12">
    <location>
        <begin position="237"/>
        <end position="430"/>
    </location>
</feature>
<protein>
    <recommendedName>
        <fullName evidence="9">E3 ubiquitin-protein ligase</fullName>
        <ecNumber evidence="9">2.3.2.27</ecNumber>
    </recommendedName>
</protein>
<keyword evidence="7 9" id="KW-0862">Zinc</keyword>
<keyword evidence="6 8" id="KW-0863">Zinc-finger</keyword>
<dbReference type="Gene3D" id="3.30.40.10">
    <property type="entry name" value="Zinc/RING finger domain, C3HC4 (zinc finger)"/>
    <property type="match status" value="1"/>
</dbReference>
<dbReference type="SMART" id="SM00184">
    <property type="entry name" value="RING"/>
    <property type="match status" value="1"/>
</dbReference>
<comment type="catalytic activity">
    <reaction evidence="1 9">
        <text>S-ubiquitinyl-[E2 ubiquitin-conjugating enzyme]-L-cysteine + [acceptor protein]-L-lysine = [E2 ubiquitin-conjugating enzyme]-L-cysteine + N(6)-ubiquitinyl-[acceptor protein]-L-lysine.</text>
        <dbReference type="EC" id="2.3.2.27"/>
    </reaction>
</comment>
<keyword evidence="4 9" id="KW-0808">Transferase</keyword>
<dbReference type="SMART" id="SM00506">
    <property type="entry name" value="A1pp"/>
    <property type="match status" value="1"/>
</dbReference>
<comment type="caution">
    <text evidence="13">The sequence shown here is derived from an EMBL/GenBank/DDBJ whole genome shotgun (WGS) entry which is preliminary data.</text>
</comment>